<gene>
    <name evidence="7" type="ORF">CEY00_Acc17821</name>
</gene>
<feature type="zinc finger region" description="C3H1-type" evidence="5">
    <location>
        <begin position="123"/>
        <end position="151"/>
    </location>
</feature>
<dbReference type="InParanoid" id="A0A2R6QFS1"/>
<feature type="domain" description="C3H1-type" evidence="6">
    <location>
        <begin position="123"/>
        <end position="151"/>
    </location>
</feature>
<dbReference type="SUPFAM" id="SSF90229">
    <property type="entry name" value="CCCH zinc finger"/>
    <property type="match status" value="2"/>
</dbReference>
<accession>A0A2R6QFS1</accession>
<dbReference type="InterPro" id="IPR000571">
    <property type="entry name" value="Znf_CCCH"/>
</dbReference>
<organism evidence="7 8">
    <name type="scientific">Actinidia chinensis var. chinensis</name>
    <name type="common">Chinese soft-hair kiwi</name>
    <dbReference type="NCBI Taxonomy" id="1590841"/>
    <lineage>
        <taxon>Eukaryota</taxon>
        <taxon>Viridiplantae</taxon>
        <taxon>Streptophyta</taxon>
        <taxon>Embryophyta</taxon>
        <taxon>Tracheophyta</taxon>
        <taxon>Spermatophyta</taxon>
        <taxon>Magnoliopsida</taxon>
        <taxon>eudicotyledons</taxon>
        <taxon>Gunneridae</taxon>
        <taxon>Pentapetalae</taxon>
        <taxon>asterids</taxon>
        <taxon>Ericales</taxon>
        <taxon>Actinidiaceae</taxon>
        <taxon>Actinidia</taxon>
    </lineage>
</organism>
<feature type="domain" description="C3H1-type" evidence="6">
    <location>
        <begin position="66"/>
        <end position="93"/>
    </location>
</feature>
<dbReference type="OrthoDB" id="410307at2759"/>
<reference evidence="8" key="2">
    <citation type="journal article" date="2018" name="BMC Genomics">
        <title>A manually annotated Actinidia chinensis var. chinensis (kiwifruit) genome highlights the challenges associated with draft genomes and gene prediction in plants.</title>
        <authorList>
            <person name="Pilkington S.M."/>
            <person name="Crowhurst R."/>
            <person name="Hilario E."/>
            <person name="Nardozza S."/>
            <person name="Fraser L."/>
            <person name="Peng Y."/>
            <person name="Gunaseelan K."/>
            <person name="Simpson R."/>
            <person name="Tahir J."/>
            <person name="Deroles S.C."/>
            <person name="Templeton K."/>
            <person name="Luo Z."/>
            <person name="Davy M."/>
            <person name="Cheng C."/>
            <person name="McNeilage M."/>
            <person name="Scaglione D."/>
            <person name="Liu Y."/>
            <person name="Zhang Q."/>
            <person name="Datson P."/>
            <person name="De Silva N."/>
            <person name="Gardiner S.E."/>
            <person name="Bassett H."/>
            <person name="Chagne D."/>
            <person name="McCallum J."/>
            <person name="Dzierzon H."/>
            <person name="Deng C."/>
            <person name="Wang Y.Y."/>
            <person name="Barron L."/>
            <person name="Manako K."/>
            <person name="Bowen J."/>
            <person name="Foster T.M."/>
            <person name="Erridge Z.A."/>
            <person name="Tiffin H."/>
            <person name="Waite C.N."/>
            <person name="Davies K.M."/>
            <person name="Grierson E.P."/>
            <person name="Laing W.A."/>
            <person name="Kirk R."/>
            <person name="Chen X."/>
            <person name="Wood M."/>
            <person name="Montefiori M."/>
            <person name="Brummell D.A."/>
            <person name="Schwinn K.E."/>
            <person name="Catanach A."/>
            <person name="Fullerton C."/>
            <person name="Li D."/>
            <person name="Meiyalaghan S."/>
            <person name="Nieuwenhuizen N."/>
            <person name="Read N."/>
            <person name="Prakash R."/>
            <person name="Hunter D."/>
            <person name="Zhang H."/>
            <person name="McKenzie M."/>
            <person name="Knabel M."/>
            <person name="Harris A."/>
            <person name="Allan A.C."/>
            <person name="Gleave A."/>
            <person name="Chen A."/>
            <person name="Janssen B.J."/>
            <person name="Plunkett B."/>
            <person name="Ampomah-Dwamena C."/>
            <person name="Voogd C."/>
            <person name="Leif D."/>
            <person name="Lafferty D."/>
            <person name="Souleyre E.J.F."/>
            <person name="Varkonyi-Gasic E."/>
            <person name="Gambi F."/>
            <person name="Hanley J."/>
            <person name="Yao J.L."/>
            <person name="Cheung J."/>
            <person name="David K.M."/>
            <person name="Warren B."/>
            <person name="Marsh K."/>
            <person name="Snowden K.C."/>
            <person name="Lin-Wang K."/>
            <person name="Brian L."/>
            <person name="Martinez-Sanchez M."/>
            <person name="Wang M."/>
            <person name="Ileperuma N."/>
            <person name="Macnee N."/>
            <person name="Campin R."/>
            <person name="McAtee P."/>
            <person name="Drummond R.S.M."/>
            <person name="Espley R.V."/>
            <person name="Ireland H.S."/>
            <person name="Wu R."/>
            <person name="Atkinson R.G."/>
            <person name="Karunairetnam S."/>
            <person name="Bulley S."/>
            <person name="Chunkath S."/>
            <person name="Hanley Z."/>
            <person name="Storey R."/>
            <person name="Thrimawithana A.H."/>
            <person name="Thomson S."/>
            <person name="David C."/>
            <person name="Testolin R."/>
            <person name="Huang H."/>
            <person name="Hellens R.P."/>
            <person name="Schaffer R.J."/>
        </authorList>
    </citation>
    <scope>NUCLEOTIDE SEQUENCE [LARGE SCALE GENOMIC DNA]</scope>
    <source>
        <strain evidence="8">cv. Red5</strain>
    </source>
</reference>
<dbReference type="InterPro" id="IPR045877">
    <property type="entry name" value="ZFP36-like"/>
</dbReference>
<dbReference type="GO" id="GO:0008270">
    <property type="term" value="F:zinc ion binding"/>
    <property type="evidence" value="ECO:0007669"/>
    <property type="project" value="UniProtKB-KW"/>
</dbReference>
<dbReference type="Gene3D" id="4.10.1000.10">
    <property type="entry name" value="Zinc finger, CCCH-type"/>
    <property type="match status" value="2"/>
</dbReference>
<protein>
    <submittedName>
        <fullName evidence="7">Zinc finger CCCH domain-containing protein</fullName>
    </submittedName>
</protein>
<dbReference type="PANTHER" id="PTHR12547">
    <property type="entry name" value="CCCH ZINC FINGER/TIS11-RELATED"/>
    <property type="match status" value="1"/>
</dbReference>
<evidence type="ECO:0000259" key="6">
    <source>
        <dbReference type="PROSITE" id="PS50103"/>
    </source>
</evidence>
<dbReference type="OMA" id="LMALTHQ"/>
<keyword evidence="3 5" id="KW-0863">Zinc-finger</keyword>
<evidence type="ECO:0000313" key="7">
    <source>
        <dbReference type="EMBL" id="PSS07474.1"/>
    </source>
</evidence>
<keyword evidence="2" id="KW-0677">Repeat</keyword>
<feature type="zinc finger region" description="C3H1-type" evidence="5">
    <location>
        <begin position="66"/>
        <end position="93"/>
    </location>
</feature>
<keyword evidence="4 5" id="KW-0862">Zinc</keyword>
<dbReference type="Proteomes" id="UP000241394">
    <property type="component" value="Chromosome LG16"/>
</dbReference>
<evidence type="ECO:0000256" key="5">
    <source>
        <dbReference type="PROSITE-ProRule" id="PRU00723"/>
    </source>
</evidence>
<dbReference type="GO" id="GO:0003729">
    <property type="term" value="F:mRNA binding"/>
    <property type="evidence" value="ECO:0007669"/>
    <property type="project" value="InterPro"/>
</dbReference>
<dbReference type="AlphaFoldDB" id="A0A2R6QFS1"/>
<comment type="caution">
    <text evidence="7">The sequence shown here is derived from an EMBL/GenBank/DDBJ whole genome shotgun (WGS) entry which is preliminary data.</text>
</comment>
<evidence type="ECO:0000256" key="2">
    <source>
        <dbReference type="ARBA" id="ARBA00022737"/>
    </source>
</evidence>
<reference evidence="7 8" key="1">
    <citation type="submission" date="2017-07" db="EMBL/GenBank/DDBJ databases">
        <title>An improved, manually edited Actinidia chinensis var. chinensis (kiwifruit) genome highlights the challenges associated with draft genomes and gene prediction in plants.</title>
        <authorList>
            <person name="Pilkington S."/>
            <person name="Crowhurst R."/>
            <person name="Hilario E."/>
            <person name="Nardozza S."/>
            <person name="Fraser L."/>
            <person name="Peng Y."/>
            <person name="Gunaseelan K."/>
            <person name="Simpson R."/>
            <person name="Tahir J."/>
            <person name="Deroles S."/>
            <person name="Templeton K."/>
            <person name="Luo Z."/>
            <person name="Davy M."/>
            <person name="Cheng C."/>
            <person name="Mcneilage M."/>
            <person name="Scaglione D."/>
            <person name="Liu Y."/>
            <person name="Zhang Q."/>
            <person name="Datson P."/>
            <person name="De Silva N."/>
            <person name="Gardiner S."/>
            <person name="Bassett H."/>
            <person name="Chagne D."/>
            <person name="Mccallum J."/>
            <person name="Dzierzon H."/>
            <person name="Deng C."/>
            <person name="Wang Y.-Y."/>
            <person name="Barron N."/>
            <person name="Manako K."/>
            <person name="Bowen J."/>
            <person name="Foster T."/>
            <person name="Erridge Z."/>
            <person name="Tiffin H."/>
            <person name="Waite C."/>
            <person name="Davies K."/>
            <person name="Grierson E."/>
            <person name="Laing W."/>
            <person name="Kirk R."/>
            <person name="Chen X."/>
            <person name="Wood M."/>
            <person name="Montefiori M."/>
            <person name="Brummell D."/>
            <person name="Schwinn K."/>
            <person name="Catanach A."/>
            <person name="Fullerton C."/>
            <person name="Li D."/>
            <person name="Meiyalaghan S."/>
            <person name="Nieuwenhuizen N."/>
            <person name="Read N."/>
            <person name="Prakash R."/>
            <person name="Hunter D."/>
            <person name="Zhang H."/>
            <person name="Mckenzie M."/>
            <person name="Knabel M."/>
            <person name="Harris A."/>
            <person name="Allan A."/>
            <person name="Chen A."/>
            <person name="Janssen B."/>
            <person name="Plunkett B."/>
            <person name="Dwamena C."/>
            <person name="Voogd C."/>
            <person name="Leif D."/>
            <person name="Lafferty D."/>
            <person name="Souleyre E."/>
            <person name="Varkonyi-Gasic E."/>
            <person name="Gambi F."/>
            <person name="Hanley J."/>
            <person name="Yao J.-L."/>
            <person name="Cheung J."/>
            <person name="David K."/>
            <person name="Warren B."/>
            <person name="Marsh K."/>
            <person name="Snowden K."/>
            <person name="Lin-Wang K."/>
            <person name="Brian L."/>
            <person name="Martinez-Sanchez M."/>
            <person name="Wang M."/>
            <person name="Ileperuma N."/>
            <person name="Macnee N."/>
            <person name="Campin R."/>
            <person name="Mcatee P."/>
            <person name="Drummond R."/>
            <person name="Espley R."/>
            <person name="Ireland H."/>
            <person name="Wu R."/>
            <person name="Atkinson R."/>
            <person name="Karunairetnam S."/>
            <person name="Bulley S."/>
            <person name="Chunkath S."/>
            <person name="Hanley Z."/>
            <person name="Storey R."/>
            <person name="Thrimawithana A."/>
            <person name="Thomson S."/>
            <person name="David C."/>
            <person name="Testolin R."/>
        </authorList>
    </citation>
    <scope>NUCLEOTIDE SEQUENCE [LARGE SCALE GENOMIC DNA]</scope>
    <source>
        <strain evidence="8">cv. Red5</strain>
        <tissue evidence="7">Young leaf</tissue>
    </source>
</reference>
<keyword evidence="1 5" id="KW-0479">Metal-binding</keyword>
<name>A0A2R6QFS1_ACTCC</name>
<sequence length="190" mass="21324">MNQNLTTPNPVNIGLMALTHQNFNPPIESGGGAVNIWPQYAQKSVNVAHIEYPSFKKPRPSQTTMDLKPQLCLQFQRGHCSYGRNCQFTHGIGGTQNLMPRKQELVKKESNVDGYRNDDQRIISEMKLCRRFCNGEVCPYGQKCHFLHEGPARFRESCAISIGTTGSGIKCKPLVPSSLNANQVLRNRCF</sequence>
<evidence type="ECO:0000313" key="8">
    <source>
        <dbReference type="Proteomes" id="UP000241394"/>
    </source>
</evidence>
<dbReference type="InterPro" id="IPR036855">
    <property type="entry name" value="Znf_CCCH_sf"/>
</dbReference>
<dbReference type="SMART" id="SM00356">
    <property type="entry name" value="ZnF_C3H1"/>
    <property type="match status" value="2"/>
</dbReference>
<dbReference type="EMBL" id="NKQK01000016">
    <property type="protein sequence ID" value="PSS07474.1"/>
    <property type="molecule type" value="Genomic_DNA"/>
</dbReference>
<evidence type="ECO:0000256" key="1">
    <source>
        <dbReference type="ARBA" id="ARBA00022723"/>
    </source>
</evidence>
<keyword evidence="8" id="KW-1185">Reference proteome</keyword>
<dbReference type="Pfam" id="PF00642">
    <property type="entry name" value="zf-CCCH"/>
    <property type="match status" value="1"/>
</dbReference>
<dbReference type="PROSITE" id="PS50103">
    <property type="entry name" value="ZF_C3H1"/>
    <property type="match status" value="2"/>
</dbReference>
<dbReference type="PANTHER" id="PTHR12547:SF18">
    <property type="entry name" value="PROTEIN TIS11"/>
    <property type="match status" value="1"/>
</dbReference>
<dbReference type="STRING" id="1590841.A0A2R6QFS1"/>
<proteinExistence type="predicted"/>
<dbReference type="Gramene" id="PSS07474">
    <property type="protein sequence ID" value="PSS07474"/>
    <property type="gene ID" value="CEY00_Acc17821"/>
</dbReference>
<evidence type="ECO:0000256" key="4">
    <source>
        <dbReference type="ARBA" id="ARBA00022833"/>
    </source>
</evidence>
<evidence type="ECO:0000256" key="3">
    <source>
        <dbReference type="ARBA" id="ARBA00022771"/>
    </source>
</evidence>